<organism evidence="4 5">
    <name type="scientific">Algibacter mikhailovii</name>
    <dbReference type="NCBI Taxonomy" id="425498"/>
    <lineage>
        <taxon>Bacteria</taxon>
        <taxon>Pseudomonadati</taxon>
        <taxon>Bacteroidota</taxon>
        <taxon>Flavobacteriia</taxon>
        <taxon>Flavobacteriales</taxon>
        <taxon>Flavobacteriaceae</taxon>
        <taxon>Algibacter</taxon>
    </lineage>
</organism>
<dbReference type="AlphaFoldDB" id="A0A918QZ68"/>
<dbReference type="Gene3D" id="2.60.120.200">
    <property type="match status" value="1"/>
</dbReference>
<gene>
    <name evidence="4" type="ORF">GCM10007028_13830</name>
</gene>
<name>A0A918QZ68_9FLAO</name>
<evidence type="ECO:0000313" key="5">
    <source>
        <dbReference type="Proteomes" id="UP000636004"/>
    </source>
</evidence>
<evidence type="ECO:0000259" key="3">
    <source>
        <dbReference type="Pfam" id="PF18962"/>
    </source>
</evidence>
<dbReference type="NCBIfam" id="TIGR04183">
    <property type="entry name" value="Por_Secre_tail"/>
    <property type="match status" value="1"/>
</dbReference>
<comment type="caution">
    <text evidence="4">The sequence shown here is derived from an EMBL/GenBank/DDBJ whole genome shotgun (WGS) entry which is preliminary data.</text>
</comment>
<keyword evidence="5" id="KW-1185">Reference proteome</keyword>
<evidence type="ECO:0000313" key="4">
    <source>
        <dbReference type="EMBL" id="GGZ77754.1"/>
    </source>
</evidence>
<dbReference type="InterPro" id="IPR013320">
    <property type="entry name" value="ConA-like_dom_sf"/>
</dbReference>
<dbReference type="Pfam" id="PF13385">
    <property type="entry name" value="Laminin_G_3"/>
    <property type="match status" value="1"/>
</dbReference>
<reference evidence="4" key="1">
    <citation type="journal article" date="2014" name="Int. J. Syst. Evol. Microbiol.">
        <title>Complete genome sequence of Corynebacterium casei LMG S-19264T (=DSM 44701T), isolated from a smear-ripened cheese.</title>
        <authorList>
            <consortium name="US DOE Joint Genome Institute (JGI-PGF)"/>
            <person name="Walter F."/>
            <person name="Albersmeier A."/>
            <person name="Kalinowski J."/>
            <person name="Ruckert C."/>
        </authorList>
    </citation>
    <scope>NUCLEOTIDE SEQUENCE</scope>
    <source>
        <strain evidence="4">KCTC 12710</strain>
    </source>
</reference>
<keyword evidence="1 2" id="KW-0732">Signal</keyword>
<reference evidence="4" key="2">
    <citation type="submission" date="2020-09" db="EMBL/GenBank/DDBJ databases">
        <authorList>
            <person name="Sun Q."/>
            <person name="Kim S."/>
        </authorList>
    </citation>
    <scope>NUCLEOTIDE SEQUENCE</scope>
    <source>
        <strain evidence="4">KCTC 12710</strain>
    </source>
</reference>
<dbReference type="InterPro" id="IPR026444">
    <property type="entry name" value="Secre_tail"/>
</dbReference>
<dbReference type="EMBL" id="BMWZ01000003">
    <property type="protein sequence ID" value="GGZ77754.1"/>
    <property type="molecule type" value="Genomic_DNA"/>
</dbReference>
<proteinExistence type="predicted"/>
<dbReference type="SUPFAM" id="SSF49899">
    <property type="entry name" value="Concanavalin A-like lectins/glucanases"/>
    <property type="match status" value="1"/>
</dbReference>
<accession>A0A918QZ68</accession>
<dbReference type="Proteomes" id="UP000636004">
    <property type="component" value="Unassembled WGS sequence"/>
</dbReference>
<dbReference type="GO" id="GO:0004553">
    <property type="term" value="F:hydrolase activity, hydrolyzing O-glycosyl compounds"/>
    <property type="evidence" value="ECO:0007669"/>
    <property type="project" value="UniProtKB-ARBA"/>
</dbReference>
<dbReference type="GO" id="GO:0005975">
    <property type="term" value="P:carbohydrate metabolic process"/>
    <property type="evidence" value="ECO:0007669"/>
    <property type="project" value="UniProtKB-ARBA"/>
</dbReference>
<sequence length="359" mass="39190">MKKLYFITICISALSFAQQGIIANSSKNHSVQNVYNSPESTGLSESQTTQNVVCAIPPNSLISWWAAEDNANDSVGNNNGTPNGVSYSTGTVNSAFEFDGVNDVVNVPSSTNLDITGDVTVEFWALQTVFNEENTVLCKGTEDEKITYSIRFLGQIFQCVFKDNTGADIVLGGPAFEDFQWHHYAYVRQGNQHIIYADGFDFGWEMFANPPASSSGLPLTIGAQLNNQNSDYSNFFGGQLDEIGIYNRALSSIEIQSIFNAGASGKCINGLRVSNGSNEGSVLRIYPNPVKNVFTINLKSPSKDLKLKIYDGLGKVVKTVNELENNASKIDISELNNGMYLYSLYSQGHLVKSGKIIKN</sequence>
<feature type="signal peptide" evidence="2">
    <location>
        <begin position="1"/>
        <end position="17"/>
    </location>
</feature>
<evidence type="ECO:0000256" key="2">
    <source>
        <dbReference type="SAM" id="SignalP"/>
    </source>
</evidence>
<dbReference type="Pfam" id="PF18962">
    <property type="entry name" value="Por_Secre_tail"/>
    <property type="match status" value="1"/>
</dbReference>
<feature type="domain" description="Secretion system C-terminal sorting" evidence="3">
    <location>
        <begin position="285"/>
        <end position="352"/>
    </location>
</feature>
<evidence type="ECO:0000256" key="1">
    <source>
        <dbReference type="ARBA" id="ARBA00022729"/>
    </source>
</evidence>
<dbReference type="RefSeq" id="WP_189360066.1">
    <property type="nucleotide sequence ID" value="NZ_BMWZ01000003.1"/>
</dbReference>
<feature type="chain" id="PRO_5037550284" description="Secretion system C-terminal sorting domain-containing protein" evidence="2">
    <location>
        <begin position="18"/>
        <end position="359"/>
    </location>
</feature>
<protein>
    <recommendedName>
        <fullName evidence="3">Secretion system C-terminal sorting domain-containing protein</fullName>
    </recommendedName>
</protein>